<evidence type="ECO:0000313" key="1">
    <source>
        <dbReference type="EMBL" id="JAD98245.1"/>
    </source>
</evidence>
<reference evidence="1" key="2">
    <citation type="journal article" date="2015" name="Data Brief">
        <title>Shoot transcriptome of the giant reed, Arundo donax.</title>
        <authorList>
            <person name="Barrero R.A."/>
            <person name="Guerrero F.D."/>
            <person name="Moolhuijzen P."/>
            <person name="Goolsby J.A."/>
            <person name="Tidwell J."/>
            <person name="Bellgard S.E."/>
            <person name="Bellgard M.I."/>
        </authorList>
    </citation>
    <scope>NUCLEOTIDE SEQUENCE</scope>
    <source>
        <tissue evidence="1">Shoot tissue taken approximately 20 cm above the soil surface</tissue>
    </source>
</reference>
<dbReference type="EMBL" id="GBRH01199650">
    <property type="protein sequence ID" value="JAD98245.1"/>
    <property type="molecule type" value="Transcribed_RNA"/>
</dbReference>
<protein>
    <submittedName>
        <fullName evidence="1">Uncharacterized protein</fullName>
    </submittedName>
</protein>
<reference evidence="1" key="1">
    <citation type="submission" date="2014-09" db="EMBL/GenBank/DDBJ databases">
        <authorList>
            <person name="Magalhaes I.L.F."/>
            <person name="Oliveira U."/>
            <person name="Santos F.R."/>
            <person name="Vidigal T.H.D.A."/>
            <person name="Brescovit A.D."/>
            <person name="Santos A.J."/>
        </authorList>
    </citation>
    <scope>NUCLEOTIDE SEQUENCE</scope>
    <source>
        <tissue evidence="1">Shoot tissue taken approximately 20 cm above the soil surface</tissue>
    </source>
</reference>
<dbReference type="AlphaFoldDB" id="A0A0A9EK63"/>
<organism evidence="1">
    <name type="scientific">Arundo donax</name>
    <name type="common">Giant reed</name>
    <name type="synonym">Donax arundinaceus</name>
    <dbReference type="NCBI Taxonomy" id="35708"/>
    <lineage>
        <taxon>Eukaryota</taxon>
        <taxon>Viridiplantae</taxon>
        <taxon>Streptophyta</taxon>
        <taxon>Embryophyta</taxon>
        <taxon>Tracheophyta</taxon>
        <taxon>Spermatophyta</taxon>
        <taxon>Magnoliopsida</taxon>
        <taxon>Liliopsida</taxon>
        <taxon>Poales</taxon>
        <taxon>Poaceae</taxon>
        <taxon>PACMAD clade</taxon>
        <taxon>Arundinoideae</taxon>
        <taxon>Arundineae</taxon>
        <taxon>Arundo</taxon>
    </lineage>
</organism>
<accession>A0A0A9EK63</accession>
<sequence length="113" mass="12985">MNDELQNFHCKYCFPTRTNATERIMNQHTESHHRYLLFSGSSWFSCDFGLALTRDKIPLRFIISILLGIVKFMSTGEMVRTGSQVPFSSSIEGQWGHWGHSHWTQQVSSCLAS</sequence>
<proteinExistence type="predicted"/>
<name>A0A0A9EK63_ARUDO</name>